<evidence type="ECO:0000313" key="10">
    <source>
        <dbReference type="Proteomes" id="UP000679312"/>
    </source>
</evidence>
<keyword evidence="2 8" id="KW-0813">Transport</keyword>
<dbReference type="PRINTS" id="PR00125">
    <property type="entry name" value="ATPASEDELTA"/>
</dbReference>
<comment type="similarity">
    <text evidence="8">Belongs to the ATPase delta chain family.</text>
</comment>
<evidence type="ECO:0000256" key="8">
    <source>
        <dbReference type="HAMAP-Rule" id="MF_01416"/>
    </source>
</evidence>
<keyword evidence="5 8" id="KW-0472">Membrane</keyword>
<comment type="subcellular location">
    <subcellularLocation>
        <location evidence="8">Cell membrane</location>
        <topology evidence="8">Peripheral membrane protein</topology>
    </subcellularLocation>
    <subcellularLocation>
        <location evidence="1">Membrane</location>
    </subcellularLocation>
</comment>
<dbReference type="NCBIfam" id="NF004402">
    <property type="entry name" value="PRK05758.2-2"/>
    <property type="match status" value="1"/>
</dbReference>
<dbReference type="NCBIfam" id="NF004404">
    <property type="entry name" value="PRK05758.2-5"/>
    <property type="match status" value="1"/>
</dbReference>
<keyword evidence="7 8" id="KW-0066">ATP synthesis</keyword>
<keyword evidence="8" id="KW-1003">Cell membrane</keyword>
<evidence type="ECO:0000256" key="1">
    <source>
        <dbReference type="ARBA" id="ARBA00004370"/>
    </source>
</evidence>
<dbReference type="InterPro" id="IPR020781">
    <property type="entry name" value="ATPase_OSCP/d_CS"/>
</dbReference>
<evidence type="ECO:0000256" key="7">
    <source>
        <dbReference type="ARBA" id="ARBA00023310"/>
    </source>
</evidence>
<dbReference type="PANTHER" id="PTHR11910">
    <property type="entry name" value="ATP SYNTHASE DELTA CHAIN"/>
    <property type="match status" value="1"/>
</dbReference>
<reference evidence="9 10" key="1">
    <citation type="journal article" date="2021" name="Front. Microbiol.">
        <title>Prevalence and Genetic Analysis of Chromosomal mcr-3/7 in Aeromonas From U.S. Animal-Derived Samples.</title>
        <authorList>
            <person name="Wang Y."/>
            <person name="Hou N."/>
            <person name="Rasooly R."/>
            <person name="Gu Y."/>
            <person name="He X."/>
        </authorList>
    </citation>
    <scope>NUCLEOTIDE SEQUENCE [LARGE SCALE GENOMIC DNA]</scope>
    <source>
        <strain evidence="9 10">4608</strain>
    </source>
</reference>
<dbReference type="AlphaFoldDB" id="A0ABD7EIQ1"/>
<protein>
    <recommendedName>
        <fullName evidence="8">ATP synthase subunit delta</fullName>
    </recommendedName>
    <alternativeName>
        <fullName evidence="8">ATP synthase F(1) sector subunit delta</fullName>
    </alternativeName>
    <alternativeName>
        <fullName evidence="8">F-type ATPase subunit delta</fullName>
        <shortName evidence="8">F-ATPase subunit delta</shortName>
    </alternativeName>
</protein>
<keyword evidence="6 8" id="KW-0139">CF(1)</keyword>
<dbReference type="EMBL" id="CP053881">
    <property type="protein sequence ID" value="QWL60946.1"/>
    <property type="molecule type" value="Genomic_DNA"/>
</dbReference>
<dbReference type="GO" id="GO:0046933">
    <property type="term" value="F:proton-transporting ATP synthase activity, rotational mechanism"/>
    <property type="evidence" value="ECO:0007669"/>
    <property type="project" value="UniProtKB-UniRule"/>
</dbReference>
<dbReference type="SUPFAM" id="SSF47928">
    <property type="entry name" value="N-terminal domain of the delta subunit of the F1F0-ATP synthase"/>
    <property type="match status" value="1"/>
</dbReference>
<dbReference type="Proteomes" id="UP000679312">
    <property type="component" value="Chromosome"/>
</dbReference>
<proteinExistence type="inferred from homology"/>
<dbReference type="Gene3D" id="1.10.520.20">
    <property type="entry name" value="N-terminal domain of the delta subunit of the F1F0-ATP synthase"/>
    <property type="match status" value="1"/>
</dbReference>
<evidence type="ECO:0000256" key="2">
    <source>
        <dbReference type="ARBA" id="ARBA00022448"/>
    </source>
</evidence>
<evidence type="ECO:0000256" key="5">
    <source>
        <dbReference type="ARBA" id="ARBA00023136"/>
    </source>
</evidence>
<keyword evidence="4 8" id="KW-0406">Ion transport</keyword>
<keyword evidence="3 8" id="KW-0375">Hydrogen ion transport</keyword>
<gene>
    <name evidence="8 9" type="primary">atpH</name>
    <name evidence="9" type="ORF">HQ399_01195</name>
</gene>
<evidence type="ECO:0000256" key="3">
    <source>
        <dbReference type="ARBA" id="ARBA00022781"/>
    </source>
</evidence>
<dbReference type="Pfam" id="PF00213">
    <property type="entry name" value="OSCP"/>
    <property type="match status" value="1"/>
</dbReference>
<evidence type="ECO:0000256" key="6">
    <source>
        <dbReference type="ARBA" id="ARBA00023196"/>
    </source>
</evidence>
<dbReference type="NCBIfam" id="TIGR01145">
    <property type="entry name" value="ATP_synt_delta"/>
    <property type="match status" value="1"/>
</dbReference>
<dbReference type="InterPro" id="IPR000711">
    <property type="entry name" value="ATPase_OSCP/dsu"/>
</dbReference>
<evidence type="ECO:0000313" key="9">
    <source>
        <dbReference type="EMBL" id="QWL60946.1"/>
    </source>
</evidence>
<dbReference type="InterPro" id="IPR026015">
    <property type="entry name" value="ATP_synth_OSCP/delta_N_sf"/>
</dbReference>
<accession>A0ABD7EIQ1</accession>
<dbReference type="PROSITE" id="PS00389">
    <property type="entry name" value="ATPASE_DELTA"/>
    <property type="match status" value="1"/>
</dbReference>
<organism evidence="9 10">
    <name type="scientific">Aeromonas jandaei</name>
    <dbReference type="NCBI Taxonomy" id="650"/>
    <lineage>
        <taxon>Bacteria</taxon>
        <taxon>Pseudomonadati</taxon>
        <taxon>Pseudomonadota</taxon>
        <taxon>Gammaproteobacteria</taxon>
        <taxon>Aeromonadales</taxon>
        <taxon>Aeromonadaceae</taxon>
        <taxon>Aeromonas</taxon>
    </lineage>
</organism>
<dbReference type="GO" id="GO:0045259">
    <property type="term" value="C:proton-transporting ATP synthase complex"/>
    <property type="evidence" value="ECO:0007669"/>
    <property type="project" value="UniProtKB-KW"/>
</dbReference>
<dbReference type="HAMAP" id="MF_01416">
    <property type="entry name" value="ATP_synth_delta_bact"/>
    <property type="match status" value="1"/>
</dbReference>
<sequence length="177" mass="19079">MSELTTIARPYAKAAFEFAVEHKAVDQWLGMLSFAAEVVKNETIHSLVNGSVAAEELAKLFVSICGEQLDEHGQNLIRVMAENGRLGVLPAVVAEFVVFKAELDKEVQADVTSAIALTDQQKANIQASLEQRLARKVKLNCSIDASLMAGVLIKAGDLVIDGTVRGKLDRMADALQS</sequence>
<evidence type="ECO:0000256" key="4">
    <source>
        <dbReference type="ARBA" id="ARBA00023065"/>
    </source>
</evidence>
<dbReference type="RefSeq" id="WP_041210473.1">
    <property type="nucleotide sequence ID" value="NZ_CAWPET010000009.1"/>
</dbReference>
<dbReference type="GO" id="GO:0005886">
    <property type="term" value="C:plasma membrane"/>
    <property type="evidence" value="ECO:0007669"/>
    <property type="project" value="UniProtKB-SubCell"/>
</dbReference>
<comment type="function">
    <text evidence="8">This protein is part of the stalk that links CF(0) to CF(1). It either transmits conformational changes from CF(0) to CF(1) or is implicated in proton conduction.</text>
</comment>
<name>A0ABD7EIQ1_AERJA</name>
<comment type="function">
    <text evidence="8">F(1)F(0) ATP synthase produces ATP from ADP in the presence of a proton or sodium gradient. F-type ATPases consist of two structural domains, F(1) containing the extramembraneous catalytic core and F(0) containing the membrane proton channel, linked together by a central stalk and a peripheral stalk. During catalysis, ATP synthesis in the catalytic domain of F(1) is coupled via a rotary mechanism of the central stalk subunits to proton translocation.</text>
</comment>